<feature type="domain" description="TF-B3" evidence="6">
    <location>
        <begin position="774"/>
        <end position="872"/>
    </location>
</feature>
<proteinExistence type="predicted"/>
<dbReference type="CDD" id="cd10017">
    <property type="entry name" value="B3_DNA"/>
    <property type="match status" value="2"/>
</dbReference>
<dbReference type="OrthoDB" id="635132at2759"/>
<keyword evidence="5" id="KW-0539">Nucleus</keyword>
<dbReference type="InterPro" id="IPR050655">
    <property type="entry name" value="Plant_B3_domain"/>
</dbReference>
<evidence type="ECO:0000256" key="1">
    <source>
        <dbReference type="ARBA" id="ARBA00004123"/>
    </source>
</evidence>
<dbReference type="Pfam" id="PF02362">
    <property type="entry name" value="B3"/>
    <property type="match status" value="1"/>
</dbReference>
<gene>
    <name evidence="7" type="ORF">IFM89_002817</name>
</gene>
<keyword evidence="4" id="KW-0804">Transcription</keyword>
<keyword evidence="2" id="KW-0805">Transcription regulation</keyword>
<dbReference type="GO" id="GO:0005634">
    <property type="term" value="C:nucleus"/>
    <property type="evidence" value="ECO:0007669"/>
    <property type="project" value="UniProtKB-SubCell"/>
</dbReference>
<dbReference type="SMART" id="SM01019">
    <property type="entry name" value="B3"/>
    <property type="match status" value="2"/>
</dbReference>
<dbReference type="EMBL" id="JADFTS010000005">
    <property type="protein sequence ID" value="KAF9604142.1"/>
    <property type="molecule type" value="Genomic_DNA"/>
</dbReference>
<keyword evidence="3" id="KW-0238">DNA-binding</keyword>
<dbReference type="GO" id="GO:0003677">
    <property type="term" value="F:DNA binding"/>
    <property type="evidence" value="ECO:0007669"/>
    <property type="project" value="UniProtKB-KW"/>
</dbReference>
<dbReference type="SUPFAM" id="SSF101936">
    <property type="entry name" value="DNA-binding pseudobarrel domain"/>
    <property type="match status" value="2"/>
</dbReference>
<evidence type="ECO:0000313" key="8">
    <source>
        <dbReference type="Proteomes" id="UP000631114"/>
    </source>
</evidence>
<comment type="subcellular location">
    <subcellularLocation>
        <location evidence="1">Nucleus</location>
    </subcellularLocation>
</comment>
<dbReference type="InterPro" id="IPR003340">
    <property type="entry name" value="B3_DNA-bd"/>
</dbReference>
<dbReference type="PANTHER" id="PTHR31920">
    <property type="entry name" value="B3 DOMAIN-CONTAINING"/>
    <property type="match status" value="1"/>
</dbReference>
<dbReference type="AlphaFoldDB" id="A0A835HTH7"/>
<evidence type="ECO:0000313" key="7">
    <source>
        <dbReference type="EMBL" id="KAF9604142.1"/>
    </source>
</evidence>
<evidence type="ECO:0000256" key="4">
    <source>
        <dbReference type="ARBA" id="ARBA00023163"/>
    </source>
</evidence>
<evidence type="ECO:0000256" key="5">
    <source>
        <dbReference type="ARBA" id="ARBA00023242"/>
    </source>
</evidence>
<evidence type="ECO:0000259" key="6">
    <source>
        <dbReference type="PROSITE" id="PS50863"/>
    </source>
</evidence>
<evidence type="ECO:0000256" key="3">
    <source>
        <dbReference type="ARBA" id="ARBA00023125"/>
    </source>
</evidence>
<organism evidence="7 8">
    <name type="scientific">Coptis chinensis</name>
    <dbReference type="NCBI Taxonomy" id="261450"/>
    <lineage>
        <taxon>Eukaryota</taxon>
        <taxon>Viridiplantae</taxon>
        <taxon>Streptophyta</taxon>
        <taxon>Embryophyta</taxon>
        <taxon>Tracheophyta</taxon>
        <taxon>Spermatophyta</taxon>
        <taxon>Magnoliopsida</taxon>
        <taxon>Ranunculales</taxon>
        <taxon>Ranunculaceae</taxon>
        <taxon>Coptidoideae</taxon>
        <taxon>Coptis</taxon>
    </lineage>
</organism>
<sequence length="872" mass="99180">MEFEACEECSKTCLLIHGNKNPLPIVSSFFKIMVGDNFSASLAVPPRFVPTIKSLVDQKVDLEDSKGQRWEVHVCWLGGRLVFQQGWRQFASDHSLEIGDFLVFNYFIGSHFVVQIYCKSGCEKFTQQSGVCMGRNSSTEMSFGHQNSDDKSSTPEEFPPLIVEKGTINEQGSCSSVHSGSNIDVLQSNHKVLSDVEKILMSTEETNPCDHSTVMNEPVLSNDCNNEVPFYMIERELIDVEEANRSCLFDLSNFERVADRSVVDKMDEGPLILEKESSPKSKPVQSQTRQETHYIEEQCNIIESVSMDRERAYRGSALDMSDFEVAGRRCHAQVTDRVPFFKVSKERSPPDANPVQLQTRLGIHHIEEQFKITKSESMDRERACRGSALNISEFEVPLGRCHAQVTERVPLFKVSEESSPPFVAKPVQLQTRLGIHHIEEQSKITESESMERQRACRGSALNISEFEVPLRMCHAQVTERVPLFKVSEESSPPFDAKPVQLLTRLGIHHNGEQCKITESESMERERACRGSALNVSDFEVPERRCHTQVTDRVPLFEVSKGSCTSQQPERAHDSTKEVPILKDKGSMTYLRSQTTITTEWTGNPMGNAETYGTLRRFHLPENRTSMFSGKDSTSEMKHNVFARTSGNTTKAVKDMPGCGNDQSMKARNCLPVEKRKRVKEEYSGKVDENQGKKLKAIKEELMESVEEQRVKPCLKGKKPVVKVELEEEVYPSKKVQGQANKVVKLESVDSIFPSPLCCSVYAVSQFFLSFTNPFVFPLTFSHLSGTLEQEFPGSLSEYFWRGKHKMERKIVLLRDRDRRMWPVLYHLRFGHGEIASGWRAVFQANRIQEGDRCDFEIEDESESIFHIRIVRK</sequence>
<keyword evidence="8" id="KW-1185">Reference proteome</keyword>
<protein>
    <recommendedName>
        <fullName evidence="6">TF-B3 domain-containing protein</fullName>
    </recommendedName>
</protein>
<feature type="domain" description="TF-B3" evidence="6">
    <location>
        <begin position="27"/>
        <end position="120"/>
    </location>
</feature>
<comment type="caution">
    <text evidence="7">The sequence shown here is derived from an EMBL/GenBank/DDBJ whole genome shotgun (WGS) entry which is preliminary data.</text>
</comment>
<dbReference type="PANTHER" id="PTHR31920:SF145">
    <property type="entry name" value="B3 DOMAIN-CONTAINING PROTEIN REM20-LIKE ISOFORM X1"/>
    <property type="match status" value="1"/>
</dbReference>
<reference evidence="7 8" key="1">
    <citation type="submission" date="2020-10" db="EMBL/GenBank/DDBJ databases">
        <title>The Coptis chinensis genome and diversification of protoberbering-type alkaloids.</title>
        <authorList>
            <person name="Wang B."/>
            <person name="Shu S."/>
            <person name="Song C."/>
            <person name="Liu Y."/>
        </authorList>
    </citation>
    <scope>NUCLEOTIDE SEQUENCE [LARGE SCALE GENOMIC DNA]</scope>
    <source>
        <strain evidence="7">HL-2020</strain>
        <tissue evidence="7">Leaf</tissue>
    </source>
</reference>
<dbReference type="PROSITE" id="PS50863">
    <property type="entry name" value="B3"/>
    <property type="match status" value="2"/>
</dbReference>
<dbReference type="InterPro" id="IPR015300">
    <property type="entry name" value="DNA-bd_pseudobarrel_sf"/>
</dbReference>
<dbReference type="Gene3D" id="2.40.330.10">
    <property type="entry name" value="DNA-binding pseudobarrel domain"/>
    <property type="match status" value="2"/>
</dbReference>
<dbReference type="Proteomes" id="UP000631114">
    <property type="component" value="Unassembled WGS sequence"/>
</dbReference>
<name>A0A835HTH7_9MAGN</name>
<evidence type="ECO:0000256" key="2">
    <source>
        <dbReference type="ARBA" id="ARBA00023015"/>
    </source>
</evidence>
<accession>A0A835HTH7</accession>